<comment type="caution">
    <text evidence="2">The sequence shown here is derived from an EMBL/GenBank/DDBJ whole genome shotgun (WGS) entry which is preliminary data.</text>
</comment>
<evidence type="ECO:0000259" key="1">
    <source>
        <dbReference type="Pfam" id="PF06911"/>
    </source>
</evidence>
<evidence type="ECO:0000313" key="3">
    <source>
        <dbReference type="Proteomes" id="UP001345219"/>
    </source>
</evidence>
<dbReference type="GO" id="GO:0005886">
    <property type="term" value="C:plasma membrane"/>
    <property type="evidence" value="ECO:0007669"/>
    <property type="project" value="TreeGrafter"/>
</dbReference>
<keyword evidence="3" id="KW-1185">Reference proteome</keyword>
<dbReference type="InterPro" id="IPR045036">
    <property type="entry name" value="Spartin-like"/>
</dbReference>
<dbReference type="AlphaFoldDB" id="A0AAN7K3E8"/>
<dbReference type="Proteomes" id="UP001345219">
    <property type="component" value="Chromosome 17"/>
</dbReference>
<gene>
    <name evidence="2" type="ORF">SAY87_022896</name>
</gene>
<dbReference type="EMBL" id="JAXIOK010000011">
    <property type="protein sequence ID" value="KAK4759765.1"/>
    <property type="molecule type" value="Genomic_DNA"/>
</dbReference>
<reference evidence="2 3" key="1">
    <citation type="journal article" date="2023" name="Hortic Res">
        <title>Pangenome of water caltrop reveals structural variations and asymmetric subgenome divergence after allopolyploidization.</title>
        <authorList>
            <person name="Zhang X."/>
            <person name="Chen Y."/>
            <person name="Wang L."/>
            <person name="Yuan Y."/>
            <person name="Fang M."/>
            <person name="Shi L."/>
            <person name="Lu R."/>
            <person name="Comes H.P."/>
            <person name="Ma Y."/>
            <person name="Chen Y."/>
            <person name="Huang G."/>
            <person name="Zhou Y."/>
            <person name="Zheng Z."/>
            <person name="Qiu Y."/>
        </authorList>
    </citation>
    <scope>NUCLEOTIDE SEQUENCE [LARGE SCALE GENOMIC DNA]</scope>
    <source>
        <tissue evidence="2">Roots</tissue>
    </source>
</reference>
<dbReference type="PANTHER" id="PTHR21068:SF36">
    <property type="entry name" value="SENESCENCE_DEHYDRATION-ASSOCIATED PROTEIN-LIKE PROTEIN"/>
    <property type="match status" value="1"/>
</dbReference>
<proteinExistence type="predicted"/>
<organism evidence="2 3">
    <name type="scientific">Trapa incisa</name>
    <dbReference type="NCBI Taxonomy" id="236973"/>
    <lineage>
        <taxon>Eukaryota</taxon>
        <taxon>Viridiplantae</taxon>
        <taxon>Streptophyta</taxon>
        <taxon>Embryophyta</taxon>
        <taxon>Tracheophyta</taxon>
        <taxon>Spermatophyta</taxon>
        <taxon>Magnoliopsida</taxon>
        <taxon>eudicotyledons</taxon>
        <taxon>Gunneridae</taxon>
        <taxon>Pentapetalae</taxon>
        <taxon>rosids</taxon>
        <taxon>malvids</taxon>
        <taxon>Myrtales</taxon>
        <taxon>Lythraceae</taxon>
        <taxon>Trapa</taxon>
    </lineage>
</organism>
<dbReference type="PANTHER" id="PTHR21068">
    <property type="entry name" value="SPARTIN"/>
    <property type="match status" value="1"/>
</dbReference>
<evidence type="ECO:0000313" key="2">
    <source>
        <dbReference type="EMBL" id="KAK4759765.1"/>
    </source>
</evidence>
<sequence>MLDGVQFATGSVMAPAVKSQAGKSFLSMVPGEVLLATLDALNKVLDAAEVAEKQALSATSKAATKMVSQRFGESAGEATEDVLATAGHCASTAWNIFKIRKAINPASSVSTGVLKNAGRARDKKLYL</sequence>
<name>A0AAN7K3E8_9MYRT</name>
<dbReference type="Pfam" id="PF06911">
    <property type="entry name" value="Senescence"/>
    <property type="match status" value="1"/>
</dbReference>
<dbReference type="InterPro" id="IPR009686">
    <property type="entry name" value="Senescence/spartin_C"/>
</dbReference>
<accession>A0AAN7K3E8</accession>
<protein>
    <recommendedName>
        <fullName evidence="1">Senescence domain-containing protein</fullName>
    </recommendedName>
</protein>
<feature type="domain" description="Senescence" evidence="1">
    <location>
        <begin position="2"/>
        <end position="117"/>
    </location>
</feature>